<evidence type="ECO:0000313" key="2">
    <source>
        <dbReference type="EMBL" id="APA99479.1"/>
    </source>
</evidence>
<evidence type="ECO:0000313" key="5">
    <source>
        <dbReference type="Proteomes" id="UP000180166"/>
    </source>
</evidence>
<accession>A0A0B8NCL8</accession>
<dbReference type="Proteomes" id="UP000037179">
    <property type="component" value="Unassembled WGS sequence"/>
</dbReference>
<dbReference type="KEGG" id="nsr:NS506_05433"/>
<feature type="transmembrane region" description="Helical" evidence="1">
    <location>
        <begin position="6"/>
        <end position="34"/>
    </location>
</feature>
<dbReference type="EMBL" id="CP017839">
    <property type="protein sequence ID" value="APA99479.1"/>
    <property type="molecule type" value="Genomic_DNA"/>
</dbReference>
<dbReference type="GeneID" id="93374199"/>
<evidence type="ECO:0000313" key="4">
    <source>
        <dbReference type="Proteomes" id="UP000037179"/>
    </source>
</evidence>
<dbReference type="AlphaFoldDB" id="A0A0B8NCL8"/>
<organism evidence="3 4">
    <name type="scientific">Nocardia seriolae</name>
    <dbReference type="NCBI Taxonomy" id="37332"/>
    <lineage>
        <taxon>Bacteria</taxon>
        <taxon>Bacillati</taxon>
        <taxon>Actinomycetota</taxon>
        <taxon>Actinomycetes</taxon>
        <taxon>Mycobacteriales</taxon>
        <taxon>Nocardiaceae</taxon>
        <taxon>Nocardia</taxon>
    </lineage>
</organism>
<keyword evidence="1" id="KW-0812">Transmembrane</keyword>
<name>A0A0B8NCL8_9NOCA</name>
<reference evidence="3 4" key="2">
    <citation type="journal article" date="2016" name="Genome Announc.">
        <title>Draft Genome Sequence of Erythromycin- and Oxytetracycline-Sensitive Nocardia seriolae Strain U-1 (NBRC 110359).</title>
        <authorList>
            <person name="Imajoh M."/>
            <person name="Sukeda M."/>
            <person name="Shimizu M."/>
            <person name="Yamane J."/>
            <person name="Ohnishi K."/>
            <person name="Oshima S."/>
        </authorList>
    </citation>
    <scope>NUCLEOTIDE SEQUENCE [LARGE SCALE GENOMIC DNA]</scope>
    <source>
        <strain evidence="3 4">U-1</strain>
    </source>
</reference>
<gene>
    <name evidence="2" type="ORF">NS506_05433</name>
    <name evidence="3" type="ORF">NSK11_contig00118-0011</name>
</gene>
<dbReference type="RefSeq" id="WP_155239670.1">
    <property type="nucleotide sequence ID" value="NZ_AP017900.1"/>
</dbReference>
<reference evidence="4" key="1">
    <citation type="submission" date="2015-07" db="EMBL/GenBank/DDBJ databases">
        <title>Nocardia seriolae U-1 whole genome shotgun sequence.</title>
        <authorList>
            <person name="Imajoh M."/>
            <person name="Fukumoto Y."/>
            <person name="Sukeda M."/>
            <person name="Yamane J."/>
            <person name="Yamasaki K."/>
            <person name="Shimizu M."/>
            <person name="Ohnishi K."/>
            <person name="Oshima S."/>
        </authorList>
    </citation>
    <scope>NUCLEOTIDE SEQUENCE [LARGE SCALE GENOMIC DNA]</scope>
    <source>
        <strain evidence="4">U-1</strain>
    </source>
</reference>
<evidence type="ECO:0000313" key="3">
    <source>
        <dbReference type="EMBL" id="GAP31547.1"/>
    </source>
</evidence>
<sequence>MTVSVVVGATVVVGTTVVVGATVVVGLAVVVGVVMSMTSGIRPPPRNGTDVAVAGGVKGALRWLPQPVITATTTAPTPIVICRLPTFHPP</sequence>
<protein>
    <submittedName>
        <fullName evidence="3">Uncharacterized protein</fullName>
    </submittedName>
</protein>
<dbReference type="EMBL" id="BBYQ01000118">
    <property type="protein sequence ID" value="GAP31547.1"/>
    <property type="molecule type" value="Genomic_DNA"/>
</dbReference>
<reference evidence="2 5" key="3">
    <citation type="submission" date="2016-10" db="EMBL/GenBank/DDBJ databases">
        <title>Genome sequence of Nocardia seriolae strain EM150506, isolated from Anguila japonica.</title>
        <authorList>
            <person name="Han H.-J."/>
        </authorList>
    </citation>
    <scope>NUCLEOTIDE SEQUENCE [LARGE SCALE GENOMIC DNA]</scope>
    <source>
        <strain evidence="2 5">EM150506</strain>
    </source>
</reference>
<dbReference type="Proteomes" id="UP000180166">
    <property type="component" value="Chromosome"/>
</dbReference>
<keyword evidence="4" id="KW-1185">Reference proteome</keyword>
<keyword evidence="1" id="KW-1133">Transmembrane helix</keyword>
<evidence type="ECO:0000256" key="1">
    <source>
        <dbReference type="SAM" id="Phobius"/>
    </source>
</evidence>
<proteinExistence type="predicted"/>
<keyword evidence="1" id="KW-0472">Membrane</keyword>